<dbReference type="InterPro" id="IPR000717">
    <property type="entry name" value="PCI_dom"/>
</dbReference>
<dbReference type="GO" id="GO:0000502">
    <property type="term" value="C:proteasome complex"/>
    <property type="evidence" value="ECO:0007669"/>
    <property type="project" value="UniProtKB-KW"/>
</dbReference>
<comment type="similarity">
    <text evidence="1">Belongs to the proteasome subunit S9 family.</text>
</comment>
<evidence type="ECO:0000256" key="1">
    <source>
        <dbReference type="ARBA" id="ARBA00007454"/>
    </source>
</evidence>
<evidence type="ECO:0000313" key="5">
    <source>
        <dbReference type="Proteomes" id="UP001322138"/>
    </source>
</evidence>
<reference evidence="4 5" key="1">
    <citation type="journal article" date="2023" name="bioRxiv">
        <title>High-quality genome assemblies of four members of thePodospora anserinaspecies complex.</title>
        <authorList>
            <person name="Ament-Velasquez S.L."/>
            <person name="Vogan A.A."/>
            <person name="Wallerman O."/>
            <person name="Hartmann F."/>
            <person name="Gautier V."/>
            <person name="Silar P."/>
            <person name="Giraud T."/>
            <person name="Johannesson H."/>
        </authorList>
    </citation>
    <scope>NUCLEOTIDE SEQUENCE [LARGE SCALE GENOMIC DNA]</scope>
    <source>
        <strain evidence="4 5">CBS 112042</strain>
    </source>
</reference>
<dbReference type="Pfam" id="PF01399">
    <property type="entry name" value="PCI"/>
    <property type="match status" value="1"/>
</dbReference>
<dbReference type="RefSeq" id="XP_062733767.1">
    <property type="nucleotide sequence ID" value="XM_062877947.1"/>
</dbReference>
<dbReference type="InterPro" id="IPR040773">
    <property type="entry name" value="Rpn6_N"/>
</dbReference>
<comment type="caution">
    <text evidence="4">The sequence shown here is derived from an EMBL/GenBank/DDBJ whole genome shotgun (WGS) entry which is preliminary data.</text>
</comment>
<dbReference type="SMART" id="SM00753">
    <property type="entry name" value="PAM"/>
    <property type="match status" value="1"/>
</dbReference>
<dbReference type="Proteomes" id="UP001322138">
    <property type="component" value="Unassembled WGS sequence"/>
</dbReference>
<dbReference type="Gene3D" id="1.25.40.570">
    <property type="match status" value="1"/>
</dbReference>
<proteinExistence type="inferred from homology"/>
<dbReference type="GeneID" id="87897429"/>
<dbReference type="InterPro" id="IPR036390">
    <property type="entry name" value="WH_DNA-bd_sf"/>
</dbReference>
<dbReference type="SMART" id="SM00088">
    <property type="entry name" value="PINT"/>
    <property type="match status" value="1"/>
</dbReference>
<dbReference type="SUPFAM" id="SSF48452">
    <property type="entry name" value="TPR-like"/>
    <property type="match status" value="1"/>
</dbReference>
<dbReference type="PANTHER" id="PTHR10678">
    <property type="entry name" value="26S PROTEASOME NON-ATPASE REGULATORY SUBUNIT 11/COP9 SIGNALOSOME COMPLEX SUBUNIT 2"/>
    <property type="match status" value="1"/>
</dbReference>
<name>A0ABR0FLH9_9PEZI</name>
<dbReference type="InterPro" id="IPR011990">
    <property type="entry name" value="TPR-like_helical_dom_sf"/>
</dbReference>
<dbReference type="Pfam" id="PF18503">
    <property type="entry name" value="RPN6_C_helix"/>
    <property type="match status" value="1"/>
</dbReference>
<gene>
    <name evidence="4" type="primary">RPN6</name>
    <name evidence="4" type="ORF">QC761_308020</name>
</gene>
<evidence type="ECO:0000256" key="2">
    <source>
        <dbReference type="ARBA" id="ARBA00022942"/>
    </source>
</evidence>
<dbReference type="PROSITE" id="PS50250">
    <property type="entry name" value="PCI"/>
    <property type="match status" value="1"/>
</dbReference>
<dbReference type="SUPFAM" id="SSF46785">
    <property type="entry name" value="Winged helix' DNA-binding domain"/>
    <property type="match status" value="1"/>
</dbReference>
<dbReference type="EMBL" id="JAFFGZ010000005">
    <property type="protein sequence ID" value="KAK4644791.1"/>
    <property type="molecule type" value="Genomic_DNA"/>
</dbReference>
<protein>
    <submittedName>
        <fullName evidence="4">26S proteasome regulatory subunit rpn6</fullName>
    </submittedName>
</protein>
<feature type="domain" description="PCI" evidence="3">
    <location>
        <begin position="223"/>
        <end position="392"/>
    </location>
</feature>
<organism evidence="4 5">
    <name type="scientific">Podospora bellae-mahoneyi</name>
    <dbReference type="NCBI Taxonomy" id="2093777"/>
    <lineage>
        <taxon>Eukaryota</taxon>
        <taxon>Fungi</taxon>
        <taxon>Dikarya</taxon>
        <taxon>Ascomycota</taxon>
        <taxon>Pezizomycotina</taxon>
        <taxon>Sordariomycetes</taxon>
        <taxon>Sordariomycetidae</taxon>
        <taxon>Sordariales</taxon>
        <taxon>Podosporaceae</taxon>
        <taxon>Podospora</taxon>
    </lineage>
</organism>
<dbReference type="Pfam" id="PF18055">
    <property type="entry name" value="RPN6_N"/>
    <property type="match status" value="1"/>
</dbReference>
<keyword evidence="2 4" id="KW-0647">Proteasome</keyword>
<evidence type="ECO:0000313" key="4">
    <source>
        <dbReference type="EMBL" id="KAK4644791.1"/>
    </source>
</evidence>
<dbReference type="InterPro" id="IPR050871">
    <property type="entry name" value="26S_Proteasome/COP9_Components"/>
</dbReference>
<dbReference type="InterPro" id="IPR040780">
    <property type="entry name" value="Rpn6_C_helix"/>
</dbReference>
<evidence type="ECO:0000259" key="3">
    <source>
        <dbReference type="PROSITE" id="PS50250"/>
    </source>
</evidence>
<keyword evidence="5" id="KW-1185">Reference proteome</keyword>
<accession>A0ABR0FLH9</accession>
<sequence length="423" mass="47732">MAQGDSERVREAQKLAPVNPQKAIELYKEIISQPPSINSEAAIREYETALISLGELYRDQQNTHELVSLVTTSRTVLSSFAKAKTAKLVRQLLDLFDAIPNSLETQIAVTKSCIEWATSERRSFLRQNLETRLVALYMKKQAYYDALTLINGLLKELKRMDDKLVLVEVQLLESRVYHALGNISKARAALTSARTSAASVYTPPLLQANLDMQSGMLHAEDKDFQTAFSYFIEALDGYHSQDEASRAQAALQYMLLCKIMLNLADDVNQLMTSKQAQKYAGKSLEAMKAIARAHSNRSLEEYERALGTYKWELASDGFVRNHLRRLYDAMLEQNLIKVIEPFSRVEIDHIAKMVSLDKEQVERKLSQMILDKVIIGVLDQGAGCLIIYDETHRDEAYDAALATIEKLSNVVDVLYTNQASLLE</sequence>